<name>A0A255IR14_9FIRM</name>
<reference evidence="1 4" key="2">
    <citation type="submission" date="2018-05" db="EMBL/GenBank/DDBJ databases">
        <title>Genomic Encyclopedia of Type Strains, Phase IV (KMG-IV): sequencing the most valuable type-strain genomes for metagenomic binning, comparative biology and taxonomic classification.</title>
        <authorList>
            <person name="Goeker M."/>
        </authorList>
    </citation>
    <scope>NUCLEOTIDE SEQUENCE [LARGE SCALE GENOMIC DNA]</scope>
    <source>
        <strain evidence="1 4">DSM 28816</strain>
    </source>
</reference>
<dbReference type="SUPFAM" id="SSF89550">
    <property type="entry name" value="PHP domain-like"/>
    <property type="match status" value="1"/>
</dbReference>
<dbReference type="EMBL" id="QICS01000002">
    <property type="protein sequence ID" value="PXV93463.1"/>
    <property type="molecule type" value="Genomic_DNA"/>
</dbReference>
<proteinExistence type="predicted"/>
<evidence type="ECO:0000313" key="1">
    <source>
        <dbReference type="EMBL" id="PXV93463.1"/>
    </source>
</evidence>
<organism evidence="1 4">
    <name type="scientific">Lachnotalea glycerini</name>
    <dbReference type="NCBI Taxonomy" id="1763509"/>
    <lineage>
        <taxon>Bacteria</taxon>
        <taxon>Bacillati</taxon>
        <taxon>Bacillota</taxon>
        <taxon>Clostridia</taxon>
        <taxon>Lachnospirales</taxon>
        <taxon>Lachnospiraceae</taxon>
        <taxon>Lachnotalea</taxon>
    </lineage>
</organism>
<protein>
    <submittedName>
        <fullName evidence="2">PHP domain-containing protein</fullName>
    </submittedName>
</protein>
<reference evidence="2" key="3">
    <citation type="submission" date="2018-07" db="EMBL/GenBank/DDBJ databases">
        <authorList>
            <person name="Quirk P.G."/>
            <person name="Krulwich T.A."/>
        </authorList>
    </citation>
    <scope>NUCLEOTIDE SEQUENCE</scope>
    <source>
        <strain evidence="2">CCRI-19302</strain>
    </source>
</reference>
<dbReference type="GO" id="GO:0004534">
    <property type="term" value="F:5'-3' RNA exonuclease activity"/>
    <property type="evidence" value="ECO:0007669"/>
    <property type="project" value="TreeGrafter"/>
</dbReference>
<dbReference type="InterPro" id="IPR016195">
    <property type="entry name" value="Pol/histidinol_Pase-like"/>
</dbReference>
<dbReference type="Pfam" id="PF13263">
    <property type="entry name" value="PHP_C"/>
    <property type="match status" value="1"/>
</dbReference>
<dbReference type="Proteomes" id="UP000216411">
    <property type="component" value="Unassembled WGS sequence"/>
</dbReference>
<evidence type="ECO:0000313" key="2">
    <source>
        <dbReference type="EMBL" id="RDY31808.1"/>
    </source>
</evidence>
<dbReference type="RefSeq" id="WP_094375656.1">
    <property type="nucleotide sequence ID" value="NZ_NOKA02000009.1"/>
</dbReference>
<dbReference type="Proteomes" id="UP000247523">
    <property type="component" value="Unassembled WGS sequence"/>
</dbReference>
<dbReference type="PANTHER" id="PTHR42924">
    <property type="entry name" value="EXONUCLEASE"/>
    <property type="match status" value="1"/>
</dbReference>
<dbReference type="GO" id="GO:0035312">
    <property type="term" value="F:5'-3' DNA exonuclease activity"/>
    <property type="evidence" value="ECO:0007669"/>
    <property type="project" value="TreeGrafter"/>
</dbReference>
<dbReference type="PANTHER" id="PTHR42924:SF3">
    <property type="entry name" value="POLYMERASE_HISTIDINOL PHOSPHATASE N-TERMINAL DOMAIN-CONTAINING PROTEIN"/>
    <property type="match status" value="1"/>
</dbReference>
<comment type="caution">
    <text evidence="1">The sequence shown here is derived from an EMBL/GenBank/DDBJ whole genome shotgun (WGS) entry which is preliminary data.</text>
</comment>
<dbReference type="Gene3D" id="3.20.20.140">
    <property type="entry name" value="Metal-dependent hydrolases"/>
    <property type="match status" value="1"/>
</dbReference>
<dbReference type="EMBL" id="NOKA02000009">
    <property type="protein sequence ID" value="RDY31808.1"/>
    <property type="molecule type" value="Genomic_DNA"/>
</dbReference>
<gene>
    <name evidence="1" type="ORF">C8E03_102231</name>
    <name evidence="2" type="ORF">CG710_007440</name>
</gene>
<evidence type="ECO:0000313" key="4">
    <source>
        <dbReference type="Proteomes" id="UP000247523"/>
    </source>
</evidence>
<reference evidence="2 3" key="1">
    <citation type="journal article" date="2017" name="Genome Announc.">
        <title>Draft Genome Sequence of a Sporulating and Motile Strain of Lachnotalea glycerini Isolated from Water in Quebec City, Canada.</title>
        <authorList>
            <person name="Maheux A.F."/>
            <person name="Boudreau D.K."/>
            <person name="Berube E."/>
            <person name="Boissinot M."/>
            <person name="Raymond F."/>
            <person name="Brodeur S."/>
            <person name="Corbeil J."/>
            <person name="Isabel S."/>
            <person name="Omar R.F."/>
            <person name="Bergeron M.G."/>
        </authorList>
    </citation>
    <scope>NUCLEOTIDE SEQUENCE [LARGE SCALE GENOMIC DNA]</scope>
    <source>
        <strain evidence="2 3">CCRI-19302</strain>
    </source>
</reference>
<dbReference type="OrthoDB" id="9777619at2"/>
<keyword evidence="3" id="KW-1185">Reference proteome</keyword>
<dbReference type="AlphaFoldDB" id="A0A255IR14"/>
<accession>A0A255IR14</accession>
<evidence type="ECO:0000313" key="3">
    <source>
        <dbReference type="Proteomes" id="UP000216411"/>
    </source>
</evidence>
<dbReference type="InterPro" id="IPR052018">
    <property type="entry name" value="PHP_domain"/>
</dbReference>
<dbReference type="CDD" id="cd07432">
    <property type="entry name" value="PHP_HisPPase"/>
    <property type="match status" value="1"/>
</dbReference>
<sequence length="218" mass="25264">MSTFKFEMHFHTEESSPCGKIAAKKGVELYQKAGYDGIVVTDHFSKSVFGGPQERTWAEICESFLKGYRLAKQSVRDSEFQVLLGMEIRFPDDDNDFLVYGIDEEFPKQHPWIYMKELSDLFDISKEKNLIIVQAHPFRDSCHLAPVEFLHGIEVYNGNPRHNSRNELAEKAAKKHRLLETYGSDFHQMEDIARTYIELDKKPETEQELVALLMNLSL</sequence>